<reference evidence="3 4" key="1">
    <citation type="submission" date="2018-05" db="EMBL/GenBank/DDBJ databases">
        <title>Draft genome sequence of Scytalidium lignicola DSM 105466, a ubiquitous saprotrophic fungus.</title>
        <authorList>
            <person name="Buettner E."/>
            <person name="Gebauer A.M."/>
            <person name="Hofrichter M."/>
            <person name="Liers C."/>
            <person name="Kellner H."/>
        </authorList>
    </citation>
    <scope>NUCLEOTIDE SEQUENCE [LARGE SCALE GENOMIC DNA]</scope>
    <source>
        <strain evidence="3 4">DSM 105466</strain>
    </source>
</reference>
<dbReference type="Proteomes" id="UP000258309">
    <property type="component" value="Unassembled WGS sequence"/>
</dbReference>
<keyword evidence="2" id="KW-0472">Membrane</keyword>
<evidence type="ECO:0000256" key="2">
    <source>
        <dbReference type="SAM" id="Phobius"/>
    </source>
</evidence>
<sequence length="302" mass="33389">MSTIIPLIPPYKKRPLPEEKPKSLGTTLEGYYGTIVMTFTFRTTILVGAVLQSLLVLFLPTTLAITPAIVALGIHFIDAVLVAKGDRPNPYLENKLKKVTAMVPDADGEFRGPGKEKVAVLLLGAKCNHPMGAFAPKFDDFSQWLTAMIKGLEDPKSQENGFLGISPWNRTAPNGGTEIVTISYWRSLQDVHNYAHSDEVHKKAWKWWEDNVADLEHIGIMHEVFEAPAGMWEGIYINFQPMLLGATTFLKKGDTMIGGSVDDAWISPLVDARKGRLRTSNGRRGQTGKMSDEDVFGKNAYA</sequence>
<feature type="non-terminal residue" evidence="3">
    <location>
        <position position="1"/>
    </location>
</feature>
<evidence type="ECO:0000256" key="1">
    <source>
        <dbReference type="SAM" id="MobiDB-lite"/>
    </source>
</evidence>
<dbReference type="OrthoDB" id="3202396at2759"/>
<feature type="region of interest" description="Disordered" evidence="1">
    <location>
        <begin position="277"/>
        <end position="302"/>
    </location>
</feature>
<keyword evidence="4" id="KW-1185">Reference proteome</keyword>
<dbReference type="OMA" id="IHKFAHE"/>
<keyword evidence="2" id="KW-0812">Transmembrane</keyword>
<dbReference type="STRING" id="5539.A0A3E2HLM1"/>
<keyword evidence="2" id="KW-1133">Transmembrane helix</keyword>
<dbReference type="EMBL" id="NCSJ02000023">
    <property type="protein sequence ID" value="RFU34286.1"/>
    <property type="molecule type" value="Genomic_DNA"/>
</dbReference>
<accession>A0A3E2HLM1</accession>
<dbReference type="InterPro" id="IPR011008">
    <property type="entry name" value="Dimeric_a/b-barrel"/>
</dbReference>
<feature type="transmembrane region" description="Helical" evidence="2">
    <location>
        <begin position="57"/>
        <end position="77"/>
    </location>
</feature>
<dbReference type="Pfam" id="PF13826">
    <property type="entry name" value="Monooxy_af470-like"/>
    <property type="match status" value="1"/>
</dbReference>
<dbReference type="InterPro" id="IPR025444">
    <property type="entry name" value="Monooxy_af470"/>
</dbReference>
<dbReference type="AlphaFoldDB" id="A0A3E2HLM1"/>
<comment type="caution">
    <text evidence="3">The sequence shown here is derived from an EMBL/GenBank/DDBJ whole genome shotgun (WGS) entry which is preliminary data.</text>
</comment>
<gene>
    <name evidence="3" type="ORF">B7463_g2098</name>
</gene>
<feature type="non-terminal residue" evidence="3">
    <location>
        <position position="302"/>
    </location>
</feature>
<proteinExistence type="predicted"/>
<protein>
    <submittedName>
        <fullName evidence="3">Uncharacterized protein</fullName>
    </submittedName>
</protein>
<evidence type="ECO:0000313" key="4">
    <source>
        <dbReference type="Proteomes" id="UP000258309"/>
    </source>
</evidence>
<name>A0A3E2HLM1_SCYLI</name>
<organism evidence="3 4">
    <name type="scientific">Scytalidium lignicola</name>
    <name type="common">Hyphomycete</name>
    <dbReference type="NCBI Taxonomy" id="5539"/>
    <lineage>
        <taxon>Eukaryota</taxon>
        <taxon>Fungi</taxon>
        <taxon>Dikarya</taxon>
        <taxon>Ascomycota</taxon>
        <taxon>Pezizomycotina</taxon>
        <taxon>Leotiomycetes</taxon>
        <taxon>Leotiomycetes incertae sedis</taxon>
        <taxon>Scytalidium</taxon>
    </lineage>
</organism>
<feature type="transmembrane region" description="Helical" evidence="2">
    <location>
        <begin position="30"/>
        <end position="51"/>
    </location>
</feature>
<evidence type="ECO:0000313" key="3">
    <source>
        <dbReference type="EMBL" id="RFU34286.1"/>
    </source>
</evidence>
<dbReference type="SUPFAM" id="SSF54909">
    <property type="entry name" value="Dimeric alpha+beta barrel"/>
    <property type="match status" value="1"/>
</dbReference>